<dbReference type="PANTHER" id="PTHR12468">
    <property type="entry name" value="GPI MANNOSYLTRANSFERASE 2"/>
    <property type="match status" value="1"/>
</dbReference>
<keyword evidence="5 12" id="KW-0337">GPI-anchor biosynthesis</keyword>
<name>A0AAD7GB79_MYCRO</name>
<evidence type="ECO:0000256" key="9">
    <source>
        <dbReference type="ARBA" id="ARBA00022824"/>
    </source>
</evidence>
<proteinExistence type="inferred from homology"/>
<feature type="transmembrane region" description="Helical" evidence="12">
    <location>
        <begin position="349"/>
        <end position="367"/>
    </location>
</feature>
<feature type="transmembrane region" description="Helical" evidence="12">
    <location>
        <begin position="191"/>
        <end position="209"/>
    </location>
</feature>
<organism evidence="14 15">
    <name type="scientific">Mycena rosella</name>
    <name type="common">Pink bonnet</name>
    <name type="synonym">Agaricus rosellus</name>
    <dbReference type="NCBI Taxonomy" id="1033263"/>
    <lineage>
        <taxon>Eukaryota</taxon>
        <taxon>Fungi</taxon>
        <taxon>Dikarya</taxon>
        <taxon>Basidiomycota</taxon>
        <taxon>Agaricomycotina</taxon>
        <taxon>Agaricomycetes</taxon>
        <taxon>Agaricomycetidae</taxon>
        <taxon>Agaricales</taxon>
        <taxon>Marasmiineae</taxon>
        <taxon>Mycenaceae</taxon>
        <taxon>Mycena</taxon>
    </lineage>
</organism>
<evidence type="ECO:0000256" key="2">
    <source>
        <dbReference type="ARBA" id="ARBA00004687"/>
    </source>
</evidence>
<feature type="signal peptide" evidence="13">
    <location>
        <begin position="1"/>
        <end position="30"/>
    </location>
</feature>
<dbReference type="GO" id="GO:0031501">
    <property type="term" value="C:mannosyltransferase complex"/>
    <property type="evidence" value="ECO:0007669"/>
    <property type="project" value="TreeGrafter"/>
</dbReference>
<keyword evidence="9 12" id="KW-0256">Endoplasmic reticulum</keyword>
<comment type="caution">
    <text evidence="12">Lacks conserved residue(s) required for the propagation of feature annotation.</text>
</comment>
<evidence type="ECO:0000256" key="4">
    <source>
        <dbReference type="ARBA" id="ARBA00013795"/>
    </source>
</evidence>
<keyword evidence="10 12" id="KW-1133">Transmembrane helix</keyword>
<evidence type="ECO:0000256" key="5">
    <source>
        <dbReference type="ARBA" id="ARBA00022502"/>
    </source>
</evidence>
<feature type="chain" id="PRO_5042277070" description="GPI mannosyltransferase 2" evidence="13">
    <location>
        <begin position="31"/>
        <end position="371"/>
    </location>
</feature>
<protein>
    <recommendedName>
        <fullName evidence="4 12">GPI mannosyltransferase 2</fullName>
        <ecNumber evidence="12">2.4.1.-</ecNumber>
    </recommendedName>
</protein>
<sequence length="371" mass="41043">RDMLLRLTLISRLVPAGLLLLSRLLPPFDAATSHILLRWDAIHFLHIASSGYVYEHEWAFLPGLPFLLSLFPAEPLAPTLLALAVAYDASTTMYSLSLHHLGSPALARLATVLSLLPSSPVTLFLAPYTEPFFTYFSYKGMLYCARSRYLAAAIAFTLAAAFRSNGFILSGFIVWGLLVQPFLQRSPVRPSAVVTCVALSTLPLTPFIAHNYAAYLAFCAGPAAPAPWCARPLPLIYSHVQARYWNSGFLRYWTLQQLPNFLIAAPPLLSISAFSVHHLRHWITSPATPRRAFLSPSIAPHAIHALVMCAILLFASHTQIVLRLAASMPITYWAAAWLLLEHPKWGRAWVVWSVLWGALSVLLWGAFLPPA</sequence>
<feature type="transmembrane region" description="Helical" evidence="12">
    <location>
        <begin position="261"/>
        <end position="280"/>
    </location>
</feature>
<evidence type="ECO:0000256" key="6">
    <source>
        <dbReference type="ARBA" id="ARBA00022676"/>
    </source>
</evidence>
<dbReference type="Pfam" id="PF04188">
    <property type="entry name" value="Mannosyl_trans2"/>
    <property type="match status" value="1"/>
</dbReference>
<evidence type="ECO:0000256" key="8">
    <source>
        <dbReference type="ARBA" id="ARBA00022692"/>
    </source>
</evidence>
<dbReference type="GO" id="GO:0006506">
    <property type="term" value="P:GPI anchor biosynthetic process"/>
    <property type="evidence" value="ECO:0007669"/>
    <property type="project" value="UniProtKB-KW"/>
</dbReference>
<keyword evidence="7 12" id="KW-0808">Transferase</keyword>
<evidence type="ECO:0000256" key="10">
    <source>
        <dbReference type="ARBA" id="ARBA00022989"/>
    </source>
</evidence>
<keyword evidence="13" id="KW-0732">Signal</keyword>
<evidence type="ECO:0000313" key="15">
    <source>
        <dbReference type="Proteomes" id="UP001221757"/>
    </source>
</evidence>
<dbReference type="InterPro" id="IPR007315">
    <property type="entry name" value="PIG-V/Gpi18"/>
</dbReference>
<dbReference type="AlphaFoldDB" id="A0AAD7GB79"/>
<accession>A0AAD7GB79</accession>
<evidence type="ECO:0000313" key="14">
    <source>
        <dbReference type="EMBL" id="KAJ7675081.1"/>
    </source>
</evidence>
<dbReference type="GO" id="GO:0005789">
    <property type="term" value="C:endoplasmic reticulum membrane"/>
    <property type="evidence" value="ECO:0007669"/>
    <property type="project" value="UniProtKB-SubCell"/>
</dbReference>
<keyword evidence="6 12" id="KW-0328">Glycosyltransferase</keyword>
<reference evidence="14" key="1">
    <citation type="submission" date="2023-03" db="EMBL/GenBank/DDBJ databases">
        <title>Massive genome expansion in bonnet fungi (Mycena s.s.) driven by repeated elements and novel gene families across ecological guilds.</title>
        <authorList>
            <consortium name="Lawrence Berkeley National Laboratory"/>
            <person name="Harder C.B."/>
            <person name="Miyauchi S."/>
            <person name="Viragh M."/>
            <person name="Kuo A."/>
            <person name="Thoen E."/>
            <person name="Andreopoulos B."/>
            <person name="Lu D."/>
            <person name="Skrede I."/>
            <person name="Drula E."/>
            <person name="Henrissat B."/>
            <person name="Morin E."/>
            <person name="Kohler A."/>
            <person name="Barry K."/>
            <person name="LaButti K."/>
            <person name="Morin E."/>
            <person name="Salamov A."/>
            <person name="Lipzen A."/>
            <person name="Mereny Z."/>
            <person name="Hegedus B."/>
            <person name="Baldrian P."/>
            <person name="Stursova M."/>
            <person name="Weitz H."/>
            <person name="Taylor A."/>
            <person name="Grigoriev I.V."/>
            <person name="Nagy L.G."/>
            <person name="Martin F."/>
            <person name="Kauserud H."/>
        </authorList>
    </citation>
    <scope>NUCLEOTIDE SEQUENCE</scope>
    <source>
        <strain evidence="14">CBHHK067</strain>
    </source>
</reference>
<dbReference type="EMBL" id="JARKIE010000153">
    <property type="protein sequence ID" value="KAJ7675081.1"/>
    <property type="molecule type" value="Genomic_DNA"/>
</dbReference>
<feature type="non-terminal residue" evidence="14">
    <location>
        <position position="1"/>
    </location>
</feature>
<dbReference type="GO" id="GO:0000009">
    <property type="term" value="F:alpha-1,6-mannosyltransferase activity"/>
    <property type="evidence" value="ECO:0007669"/>
    <property type="project" value="InterPro"/>
</dbReference>
<comment type="subcellular location">
    <subcellularLocation>
        <location evidence="1 12">Endoplasmic reticulum membrane</location>
        <topology evidence="1 12">Multi-pass membrane protein</topology>
    </subcellularLocation>
</comment>
<comment type="function">
    <text evidence="12">Mannosyltransferase involved in glycosylphosphatidylinositol-anchor biosynthesis.</text>
</comment>
<comment type="caution">
    <text evidence="14">The sequence shown here is derived from an EMBL/GenBank/DDBJ whole genome shotgun (WGS) entry which is preliminary data.</text>
</comment>
<evidence type="ECO:0000256" key="12">
    <source>
        <dbReference type="RuleBase" id="RU363112"/>
    </source>
</evidence>
<feature type="transmembrane region" description="Helical" evidence="12">
    <location>
        <begin position="320"/>
        <end position="340"/>
    </location>
</feature>
<feature type="transmembrane region" description="Helical" evidence="12">
    <location>
        <begin position="292"/>
        <end position="314"/>
    </location>
</feature>
<keyword evidence="11 12" id="KW-0472">Membrane</keyword>
<dbReference type="Proteomes" id="UP001221757">
    <property type="component" value="Unassembled WGS sequence"/>
</dbReference>
<gene>
    <name evidence="14" type="ORF">B0H17DRAFT_946240</name>
</gene>
<keyword evidence="15" id="KW-1185">Reference proteome</keyword>
<comment type="pathway">
    <text evidence="2 12">Glycolipid biosynthesis; glycosylphosphatidylinositol-anchor biosynthesis.</text>
</comment>
<dbReference type="GO" id="GO:0004376">
    <property type="term" value="F:GPI mannosyltransferase activity"/>
    <property type="evidence" value="ECO:0007669"/>
    <property type="project" value="InterPro"/>
</dbReference>
<dbReference type="PANTHER" id="PTHR12468:SF2">
    <property type="entry name" value="GPI MANNOSYLTRANSFERASE 2"/>
    <property type="match status" value="1"/>
</dbReference>
<evidence type="ECO:0000256" key="7">
    <source>
        <dbReference type="ARBA" id="ARBA00022679"/>
    </source>
</evidence>
<evidence type="ECO:0000256" key="11">
    <source>
        <dbReference type="ARBA" id="ARBA00023136"/>
    </source>
</evidence>
<evidence type="ECO:0000256" key="13">
    <source>
        <dbReference type="SAM" id="SignalP"/>
    </source>
</evidence>
<evidence type="ECO:0000256" key="3">
    <source>
        <dbReference type="ARBA" id="ARBA00008698"/>
    </source>
</evidence>
<keyword evidence="8 12" id="KW-0812">Transmembrane</keyword>
<feature type="transmembrane region" description="Helical" evidence="12">
    <location>
        <begin position="149"/>
        <end position="179"/>
    </location>
</feature>
<dbReference type="EC" id="2.4.1.-" evidence="12"/>
<comment type="similarity">
    <text evidence="3 12">Belongs to the PIGV family.</text>
</comment>
<evidence type="ECO:0000256" key="1">
    <source>
        <dbReference type="ARBA" id="ARBA00004477"/>
    </source>
</evidence>